<organism evidence="10 11">
    <name type="scientific">Exophiala viscosa</name>
    <dbReference type="NCBI Taxonomy" id="2486360"/>
    <lineage>
        <taxon>Eukaryota</taxon>
        <taxon>Fungi</taxon>
        <taxon>Dikarya</taxon>
        <taxon>Ascomycota</taxon>
        <taxon>Pezizomycotina</taxon>
        <taxon>Eurotiomycetes</taxon>
        <taxon>Chaetothyriomycetidae</taxon>
        <taxon>Chaetothyriales</taxon>
        <taxon>Herpotrichiellaceae</taxon>
        <taxon>Exophiala</taxon>
    </lineage>
</organism>
<feature type="region of interest" description="Disordered" evidence="8">
    <location>
        <begin position="72"/>
        <end position="110"/>
    </location>
</feature>
<dbReference type="EMBL" id="MU404356">
    <property type="protein sequence ID" value="KAI1611232.1"/>
    <property type="molecule type" value="Genomic_DNA"/>
</dbReference>
<evidence type="ECO:0000259" key="9">
    <source>
        <dbReference type="PROSITE" id="PS50157"/>
    </source>
</evidence>
<dbReference type="CDD" id="cd12148">
    <property type="entry name" value="fungal_TF_MHR"/>
    <property type="match status" value="1"/>
</dbReference>
<dbReference type="InterPro" id="IPR007219">
    <property type="entry name" value="XnlR_reg_dom"/>
</dbReference>
<evidence type="ECO:0000256" key="3">
    <source>
        <dbReference type="ARBA" id="ARBA00022737"/>
    </source>
</evidence>
<accession>A0AAN6DTA9</accession>
<dbReference type="Proteomes" id="UP001203852">
    <property type="component" value="Unassembled WGS sequence"/>
</dbReference>
<gene>
    <name evidence="10" type="ORF">EDD36DRAFT_283114</name>
</gene>
<proteinExistence type="predicted"/>
<dbReference type="GO" id="GO:0008270">
    <property type="term" value="F:zinc ion binding"/>
    <property type="evidence" value="ECO:0007669"/>
    <property type="project" value="UniProtKB-KW"/>
</dbReference>
<dbReference type="GO" id="GO:0000785">
    <property type="term" value="C:chromatin"/>
    <property type="evidence" value="ECO:0007669"/>
    <property type="project" value="TreeGrafter"/>
</dbReference>
<comment type="subcellular location">
    <subcellularLocation>
        <location evidence="1">Nucleus</location>
    </subcellularLocation>
</comment>
<dbReference type="GO" id="GO:0005634">
    <property type="term" value="C:nucleus"/>
    <property type="evidence" value="ECO:0007669"/>
    <property type="project" value="UniProtKB-SubCell"/>
</dbReference>
<evidence type="ECO:0000256" key="4">
    <source>
        <dbReference type="ARBA" id="ARBA00022771"/>
    </source>
</evidence>
<evidence type="ECO:0000256" key="6">
    <source>
        <dbReference type="ARBA" id="ARBA00023242"/>
    </source>
</evidence>
<keyword evidence="6" id="KW-0539">Nucleus</keyword>
<dbReference type="Pfam" id="PF04082">
    <property type="entry name" value="Fungal_trans"/>
    <property type="match status" value="1"/>
</dbReference>
<keyword evidence="2" id="KW-0479">Metal-binding</keyword>
<dbReference type="InterPro" id="IPR013087">
    <property type="entry name" value="Znf_C2H2_type"/>
</dbReference>
<evidence type="ECO:0000256" key="8">
    <source>
        <dbReference type="SAM" id="MobiDB-lite"/>
    </source>
</evidence>
<evidence type="ECO:0000256" key="7">
    <source>
        <dbReference type="PROSITE-ProRule" id="PRU00042"/>
    </source>
</evidence>
<dbReference type="PANTHER" id="PTHR40626:SF11">
    <property type="entry name" value="ZINC FINGER PROTEIN YPR022C"/>
    <property type="match status" value="1"/>
</dbReference>
<keyword evidence="5" id="KW-0862">Zinc</keyword>
<feature type="compositionally biased region" description="Basic and acidic residues" evidence="8">
    <location>
        <begin position="85"/>
        <end position="96"/>
    </location>
</feature>
<dbReference type="GO" id="GO:0000978">
    <property type="term" value="F:RNA polymerase II cis-regulatory region sequence-specific DNA binding"/>
    <property type="evidence" value="ECO:0007669"/>
    <property type="project" value="InterPro"/>
</dbReference>
<evidence type="ECO:0000313" key="11">
    <source>
        <dbReference type="Proteomes" id="UP001203852"/>
    </source>
</evidence>
<dbReference type="InterPro" id="IPR036236">
    <property type="entry name" value="Znf_C2H2_sf"/>
</dbReference>
<keyword evidence="11" id="KW-1185">Reference proteome</keyword>
<feature type="compositionally biased region" description="Polar residues" evidence="8">
    <location>
        <begin position="97"/>
        <end position="108"/>
    </location>
</feature>
<evidence type="ECO:0000256" key="5">
    <source>
        <dbReference type="ARBA" id="ARBA00022833"/>
    </source>
</evidence>
<dbReference type="SUPFAM" id="SSF57667">
    <property type="entry name" value="beta-beta-alpha zinc fingers"/>
    <property type="match status" value="1"/>
</dbReference>
<dbReference type="Gene3D" id="3.30.160.60">
    <property type="entry name" value="Classic Zinc Finger"/>
    <property type="match status" value="2"/>
</dbReference>
<comment type="caution">
    <text evidence="10">The sequence shown here is derived from an EMBL/GenBank/DDBJ whole genome shotgun (WGS) entry which is preliminary data.</text>
</comment>
<evidence type="ECO:0000256" key="2">
    <source>
        <dbReference type="ARBA" id="ARBA00022723"/>
    </source>
</evidence>
<dbReference type="PANTHER" id="PTHR40626">
    <property type="entry name" value="MIP31509P"/>
    <property type="match status" value="1"/>
</dbReference>
<dbReference type="InterPro" id="IPR051059">
    <property type="entry name" value="VerF-like"/>
</dbReference>
<protein>
    <recommendedName>
        <fullName evidence="9">C2H2-type domain-containing protein</fullName>
    </recommendedName>
</protein>
<dbReference type="PROSITE" id="PS50157">
    <property type="entry name" value="ZINC_FINGER_C2H2_2"/>
    <property type="match status" value="2"/>
</dbReference>
<evidence type="ECO:0000313" key="10">
    <source>
        <dbReference type="EMBL" id="KAI1611232.1"/>
    </source>
</evidence>
<evidence type="ECO:0000256" key="1">
    <source>
        <dbReference type="ARBA" id="ARBA00004123"/>
    </source>
</evidence>
<dbReference type="GO" id="GO:0006351">
    <property type="term" value="P:DNA-templated transcription"/>
    <property type="evidence" value="ECO:0007669"/>
    <property type="project" value="InterPro"/>
</dbReference>
<keyword evidence="4 7" id="KW-0863">Zinc-finger</keyword>
<dbReference type="AlphaFoldDB" id="A0AAN6DTA9"/>
<keyword evidence="3" id="KW-0677">Repeat</keyword>
<dbReference type="SMART" id="SM00355">
    <property type="entry name" value="ZnF_C2H2"/>
    <property type="match status" value="2"/>
</dbReference>
<sequence length="912" mass="100870">MTAPEGGKCATIVFDKPPAADRKFPCKVCSKVFKRSEHRLRHERAHTQEKPFHCRYCHKRYSRRDLVVRHERTLHSSKYTPKANASRDGERDKSPSKSESNPVEQNDNVPADIEANSTKAGSLTHDGDPDIVASISGCNEPVLQFPPDSNPSAANQHFHVGLKEATALAASNPTTDAYPTSATGHDDTNMYALFGDSANVNTQSGLPPPMQRIDNSHEELSNQPSVDVFPLHDIIFPDLDLFDPFRGLVHGTPDFYGLHDDLGPLGACSPLPQPKEIAPQPTFFHGQVPGPVGDIASSHPQSSMALASLGTTMFPTPLQAQVFPQKTNCVNNCQASFAEQSPASTRSIASSLPEVIKTSQVKRTYFGITPQHRIAIYVDLTSRLSQDDLWGFELPEAQTLEQCLRSYADNFHVHLPIIHLASLNVEETPSPLVLIMCAIGSLYRLERRLAMALYRKATQAFTKSMATWLATNESLMAIDDFTPSLDTTTHQSPLPVWIMQARVLLGVFGTLNGNAGLIKRAFGLLGSQWLDCHLMLSSLSVGQEPSDMTWKDWVQRESSKRIFYGVIILSHMLSTAYGLCPAFSAAQIATLEMPGDQNLWDSSSESQWLLLRRGGPRSTPISLGEAVSKLMYDKTAKETLDDSWKWSPFTTAVALYAVATQIWHISSAKNLGVMPGDNGRHTILSGPGDILETEAALSRCRQLLITSKNASEVPWSDENGPLLFNCMAVLRVAYGRACMLTATMDRFILLRETRGEIIDAVKKYLYVDQPRSQAVSGAVGRSIEGLFVPIQAGLLWTRKTAALTWWVDHALAGWDTALFVTRWVHAIEQAERRRNPVDDLERQTVKEVHRLLREAQIPCAGGDSLAAAVAKFWAQFFTDTWVWGVTPRIGFVLQELAKAYEEEASAFERPKV</sequence>
<dbReference type="PROSITE" id="PS00028">
    <property type="entry name" value="ZINC_FINGER_C2H2_1"/>
    <property type="match status" value="2"/>
</dbReference>
<name>A0AAN6DTA9_9EURO</name>
<feature type="domain" description="C2H2-type" evidence="9">
    <location>
        <begin position="52"/>
        <end position="80"/>
    </location>
</feature>
<reference evidence="10" key="1">
    <citation type="journal article" date="2022" name="bioRxiv">
        <title>Deciphering the potential niche of two novel black yeast fungi from a biological soil crust based on their genomes, phenotypes, and melanin regulation.</title>
        <authorList>
            <consortium name="DOE Joint Genome Institute"/>
            <person name="Carr E.C."/>
            <person name="Barton Q."/>
            <person name="Grambo S."/>
            <person name="Sullivan M."/>
            <person name="Renfro C.M."/>
            <person name="Kuo A."/>
            <person name="Pangilinan J."/>
            <person name="Lipzen A."/>
            <person name="Keymanesh K."/>
            <person name="Savage E."/>
            <person name="Barry K."/>
            <person name="Grigoriev I.V."/>
            <person name="Riekhof W.R."/>
            <person name="Harris S.S."/>
        </authorList>
    </citation>
    <scope>NUCLEOTIDE SEQUENCE</scope>
    <source>
        <strain evidence="10">JF 03-4F</strain>
    </source>
</reference>
<dbReference type="GO" id="GO:0000981">
    <property type="term" value="F:DNA-binding transcription factor activity, RNA polymerase II-specific"/>
    <property type="evidence" value="ECO:0007669"/>
    <property type="project" value="InterPro"/>
</dbReference>
<feature type="domain" description="C2H2-type" evidence="9">
    <location>
        <begin position="24"/>
        <end position="51"/>
    </location>
</feature>